<dbReference type="SUPFAM" id="SSF54637">
    <property type="entry name" value="Thioesterase/thiol ester dehydrase-isomerase"/>
    <property type="match status" value="2"/>
</dbReference>
<dbReference type="InterPro" id="IPR002539">
    <property type="entry name" value="MaoC-like_dom"/>
</dbReference>
<dbReference type="Proteomes" id="UP001500622">
    <property type="component" value="Unassembled WGS sequence"/>
</dbReference>
<organism evidence="3 4">
    <name type="scientific">Georgenia halophila</name>
    <dbReference type="NCBI Taxonomy" id="620889"/>
    <lineage>
        <taxon>Bacteria</taxon>
        <taxon>Bacillati</taxon>
        <taxon>Actinomycetota</taxon>
        <taxon>Actinomycetes</taxon>
        <taxon>Micrococcales</taxon>
        <taxon>Bogoriellaceae</taxon>
        <taxon>Georgenia</taxon>
    </lineage>
</organism>
<accession>A0ABP8LK01</accession>
<dbReference type="PANTHER" id="PTHR43841">
    <property type="entry name" value="3-HYDROXYACYL-THIOESTER DEHYDRATASE HTDX-RELATED"/>
    <property type="match status" value="1"/>
</dbReference>
<comment type="similarity">
    <text evidence="1">Belongs to the enoyl-CoA hydratase/isomerase family.</text>
</comment>
<name>A0ABP8LK01_9MICO</name>
<dbReference type="EMBL" id="BAABGN010000013">
    <property type="protein sequence ID" value="GAA4431094.1"/>
    <property type="molecule type" value="Genomic_DNA"/>
</dbReference>
<reference evidence="4" key="1">
    <citation type="journal article" date="2019" name="Int. J. Syst. Evol. Microbiol.">
        <title>The Global Catalogue of Microorganisms (GCM) 10K type strain sequencing project: providing services to taxonomists for standard genome sequencing and annotation.</title>
        <authorList>
            <consortium name="The Broad Institute Genomics Platform"/>
            <consortium name="The Broad Institute Genome Sequencing Center for Infectious Disease"/>
            <person name="Wu L."/>
            <person name="Ma J."/>
        </authorList>
    </citation>
    <scope>NUCLEOTIDE SEQUENCE [LARGE SCALE GENOMIC DNA]</scope>
    <source>
        <strain evidence="4">JCM 17810</strain>
    </source>
</reference>
<dbReference type="Gene3D" id="3.10.129.10">
    <property type="entry name" value="Hotdog Thioesterase"/>
    <property type="match status" value="1"/>
</dbReference>
<evidence type="ECO:0000313" key="4">
    <source>
        <dbReference type="Proteomes" id="UP001500622"/>
    </source>
</evidence>
<gene>
    <name evidence="3" type="ORF">GCM10023169_35280</name>
</gene>
<dbReference type="Pfam" id="PF01575">
    <property type="entry name" value="MaoC_dehydratas"/>
    <property type="match status" value="1"/>
</dbReference>
<sequence>MHRRAEVSTTHRVTASRVRAYHDACGLDSTDDCVSPFFLAAALLPLAMKLARSAVPRSRHATGLHAGHRVTVDRPLFADVELESTMSTTRRSTSAGELVTVDVTSTTDDGDVAVRQGAAFLFGGPRGPSRSRSPDGEPPRWAAVRTRFPPGSACAYAEASGDRQPLHLDEGAAVAAGFPRCIAHGLCTLAFVVADVARLAGADPRTVTATGARFAGPAYWDDTLLTAVEEPGATGTGQGFSTWSADGPLVLTHGYMDLAQWAHANGPQGKQEDA</sequence>
<dbReference type="PANTHER" id="PTHR43841:SF3">
    <property type="entry name" value="(3R)-HYDROXYACYL-ACP DEHYDRATASE SUBUNIT HADB"/>
    <property type="match status" value="1"/>
</dbReference>
<proteinExistence type="inferred from homology"/>
<comment type="caution">
    <text evidence="3">The sequence shown here is derived from an EMBL/GenBank/DDBJ whole genome shotgun (WGS) entry which is preliminary data.</text>
</comment>
<feature type="domain" description="MaoC-like" evidence="2">
    <location>
        <begin position="147"/>
        <end position="232"/>
    </location>
</feature>
<evidence type="ECO:0000256" key="1">
    <source>
        <dbReference type="ARBA" id="ARBA00005254"/>
    </source>
</evidence>
<evidence type="ECO:0000259" key="2">
    <source>
        <dbReference type="Pfam" id="PF01575"/>
    </source>
</evidence>
<dbReference type="InterPro" id="IPR029069">
    <property type="entry name" value="HotDog_dom_sf"/>
</dbReference>
<evidence type="ECO:0000313" key="3">
    <source>
        <dbReference type="EMBL" id="GAA4431094.1"/>
    </source>
</evidence>
<protein>
    <recommendedName>
        <fullName evidence="2">MaoC-like domain-containing protein</fullName>
    </recommendedName>
</protein>
<keyword evidence="4" id="KW-1185">Reference proteome</keyword>